<dbReference type="Pfam" id="PF19425">
    <property type="entry name" value="Csd3_N2"/>
    <property type="match status" value="1"/>
</dbReference>
<dbReference type="InterPro" id="IPR050570">
    <property type="entry name" value="Cell_wall_metabolism_enzyme"/>
</dbReference>
<dbReference type="FunFam" id="2.70.70.10:FF:000002">
    <property type="entry name" value="Murein DD-endopeptidase MepM"/>
    <property type="match status" value="1"/>
</dbReference>
<comment type="cofactor">
    <cofactor evidence="1">
        <name>Zn(2+)</name>
        <dbReference type="ChEBI" id="CHEBI:29105"/>
    </cofactor>
</comment>
<evidence type="ECO:0000256" key="1">
    <source>
        <dbReference type="ARBA" id="ARBA00001947"/>
    </source>
</evidence>
<evidence type="ECO:0000256" key="4">
    <source>
        <dbReference type="ARBA" id="ARBA00022723"/>
    </source>
</evidence>
<dbReference type="GO" id="GO:0042834">
    <property type="term" value="F:peptidoglycan binding"/>
    <property type="evidence" value="ECO:0007669"/>
    <property type="project" value="InterPro"/>
</dbReference>
<evidence type="ECO:0000256" key="3">
    <source>
        <dbReference type="ARBA" id="ARBA00022670"/>
    </source>
</evidence>
<gene>
    <name evidence="11" type="ORF">C8D93_102288</name>
</gene>
<evidence type="ECO:0000259" key="8">
    <source>
        <dbReference type="Pfam" id="PF01551"/>
    </source>
</evidence>
<dbReference type="InterPro" id="IPR007340">
    <property type="entry name" value="LysM_Opacity-associatedA"/>
</dbReference>
<dbReference type="PANTHER" id="PTHR21666">
    <property type="entry name" value="PEPTIDASE-RELATED"/>
    <property type="match status" value="1"/>
</dbReference>
<name>A0A318EMI9_9GAMM</name>
<dbReference type="Pfam" id="PF04225">
    <property type="entry name" value="LysM_OapA"/>
    <property type="match status" value="1"/>
</dbReference>
<evidence type="ECO:0000313" key="12">
    <source>
        <dbReference type="Proteomes" id="UP000248330"/>
    </source>
</evidence>
<reference evidence="11 12" key="1">
    <citation type="submission" date="2018-04" db="EMBL/GenBank/DDBJ databases">
        <title>Genomic Encyclopedia of Type Strains, Phase IV (KMG-IV): sequencing the most valuable type-strain genomes for metagenomic binning, comparative biology and taxonomic classification.</title>
        <authorList>
            <person name="Goeker M."/>
        </authorList>
    </citation>
    <scope>NUCLEOTIDE SEQUENCE [LARGE SCALE GENOMIC DNA]</scope>
    <source>
        <strain evidence="11 12">DSM 104150</strain>
    </source>
</reference>
<evidence type="ECO:0000256" key="2">
    <source>
        <dbReference type="ARBA" id="ARBA00004196"/>
    </source>
</evidence>
<feature type="domain" description="Csd3-like second N-terminal" evidence="10">
    <location>
        <begin position="180"/>
        <end position="301"/>
    </location>
</feature>
<dbReference type="Gene3D" id="2.70.70.10">
    <property type="entry name" value="Glucose Permease (Domain IIA)"/>
    <property type="match status" value="1"/>
</dbReference>
<organism evidence="11 12">
    <name type="scientific">Sinimarinibacterium flocculans</name>
    <dbReference type="NCBI Taxonomy" id="985250"/>
    <lineage>
        <taxon>Bacteria</taxon>
        <taxon>Pseudomonadati</taxon>
        <taxon>Pseudomonadota</taxon>
        <taxon>Gammaproteobacteria</taxon>
        <taxon>Nevskiales</taxon>
        <taxon>Nevskiaceae</taxon>
        <taxon>Sinimarinibacterium</taxon>
    </lineage>
</organism>
<comment type="caution">
    <text evidence="11">The sequence shown here is derived from an EMBL/GenBank/DDBJ whole genome shotgun (WGS) entry which is preliminary data.</text>
</comment>
<dbReference type="InterPro" id="IPR045834">
    <property type="entry name" value="Csd3_N2"/>
</dbReference>
<dbReference type="Pfam" id="PF01551">
    <property type="entry name" value="Peptidase_M23"/>
    <property type="match status" value="1"/>
</dbReference>
<evidence type="ECO:0000256" key="5">
    <source>
        <dbReference type="ARBA" id="ARBA00022801"/>
    </source>
</evidence>
<evidence type="ECO:0000313" key="11">
    <source>
        <dbReference type="EMBL" id="PXV70430.1"/>
    </source>
</evidence>
<dbReference type="InterPro" id="IPR011055">
    <property type="entry name" value="Dup_hybrid_motif"/>
</dbReference>
<keyword evidence="6" id="KW-0862">Zinc</keyword>
<dbReference type="PANTHER" id="PTHR21666:SF288">
    <property type="entry name" value="CELL DIVISION PROTEIN YTFB"/>
    <property type="match status" value="1"/>
</dbReference>
<dbReference type="Gene3D" id="3.10.450.350">
    <property type="match status" value="2"/>
</dbReference>
<keyword evidence="4" id="KW-0479">Metal-binding</keyword>
<sequence length="459" mass="50321">MRIDYSPAELAPRRSVKRSVLIASLCAVLLAAVASREGVAKRQSVSADPALPADIASALEVQNDAAFTEAVQAALADPLPAPEPSDWVTVEVQRGQTLSQIFETQGLGFSESIAVTKLSRDAARLKNLRAGDKLQLRKSPESRLAELRFEFDGSNTLHVRRDADDRLEAVTTAIEFEHRQAKAVGVIENSLFLDGQRAGLSNRLLMQMAEMFGYDIDFALDLRIGDRFGVIYEELYRDGEKLRDGDIVAAEFVNRGRSFRALRFIDGDGNAAYYTPEGESIRKAFLRTPVDFARISSRFNPNRRHPILNTIRAHKGVDYAAGAGTPIRATADGKVEFIGVKGGYGRVVILKHGSQYTTLYAHMSRYRSGLRNGSPVRQGQVIGYVGASGLATAPHLHYEFRVNGVHKDPVTVPLPRANPLPRSALAQWKAESATVLAQLDAMAEQQLARSQADLAQQEP</sequence>
<accession>A0A318EMI9</accession>
<dbReference type="OrthoDB" id="9805070at2"/>
<dbReference type="CDD" id="cd12797">
    <property type="entry name" value="M23_peptidase"/>
    <property type="match status" value="1"/>
</dbReference>
<dbReference type="GO" id="GO:0006508">
    <property type="term" value="P:proteolysis"/>
    <property type="evidence" value="ECO:0007669"/>
    <property type="project" value="UniProtKB-KW"/>
</dbReference>
<keyword evidence="12" id="KW-1185">Reference proteome</keyword>
<dbReference type="SUPFAM" id="SSF51261">
    <property type="entry name" value="Duplicated hybrid motif"/>
    <property type="match status" value="1"/>
</dbReference>
<evidence type="ECO:0000256" key="7">
    <source>
        <dbReference type="ARBA" id="ARBA00023049"/>
    </source>
</evidence>
<comment type="subcellular location">
    <subcellularLocation>
        <location evidence="2">Cell envelope</location>
    </subcellularLocation>
</comment>
<dbReference type="AlphaFoldDB" id="A0A318EMI9"/>
<dbReference type="GO" id="GO:0030313">
    <property type="term" value="C:cell envelope"/>
    <property type="evidence" value="ECO:0007669"/>
    <property type="project" value="UniProtKB-SubCell"/>
</dbReference>
<dbReference type="InterPro" id="IPR016047">
    <property type="entry name" value="M23ase_b-sheet_dom"/>
</dbReference>
<keyword evidence="7" id="KW-0482">Metalloprotease</keyword>
<dbReference type="GO" id="GO:0004222">
    <property type="term" value="F:metalloendopeptidase activity"/>
    <property type="evidence" value="ECO:0007669"/>
    <property type="project" value="TreeGrafter"/>
</dbReference>
<dbReference type="EMBL" id="QICN01000002">
    <property type="protein sequence ID" value="PXV70430.1"/>
    <property type="molecule type" value="Genomic_DNA"/>
</dbReference>
<feature type="domain" description="M23ase beta-sheet core" evidence="8">
    <location>
        <begin position="313"/>
        <end position="409"/>
    </location>
</feature>
<dbReference type="GO" id="GO:0046872">
    <property type="term" value="F:metal ion binding"/>
    <property type="evidence" value="ECO:0007669"/>
    <property type="project" value="UniProtKB-KW"/>
</dbReference>
<evidence type="ECO:0000256" key="6">
    <source>
        <dbReference type="ARBA" id="ARBA00022833"/>
    </source>
</evidence>
<keyword evidence="5 11" id="KW-0378">Hydrolase</keyword>
<keyword evidence="3" id="KW-0645">Protease</keyword>
<evidence type="ECO:0000259" key="10">
    <source>
        <dbReference type="Pfam" id="PF19425"/>
    </source>
</evidence>
<protein>
    <submittedName>
        <fullName evidence="11">Murein DD-endopeptidase MepM/ murein hydrolase activator NlpD</fullName>
    </submittedName>
</protein>
<dbReference type="Proteomes" id="UP000248330">
    <property type="component" value="Unassembled WGS sequence"/>
</dbReference>
<proteinExistence type="predicted"/>
<evidence type="ECO:0000259" key="9">
    <source>
        <dbReference type="Pfam" id="PF04225"/>
    </source>
</evidence>
<feature type="domain" description="Opacity-associated protein A LysM-like" evidence="9">
    <location>
        <begin position="87"/>
        <end position="161"/>
    </location>
</feature>